<sequence>MTNATVGFPITLAQLFSLAYVVEVASSPQSTALFLALSFVLKTASEIAVPRLWPHAWRQLDKAKRDKVIGNAHHILVMTVLLWWQLTFSRKIFLENAKPWMITSLRQIGIFSGTHYLVEMIKSGLSASPLSNLHHGSAAFICLLGSWLVHAEPVIVPALVRWAYVGIFHATMSQLSEFALFVYRLFSNTQGGARILALVTYLIPLVKIPCHVYPVYVWWFELRSLPLSTPVFFSVDVISVMGVLVMLPLQIYHCVFLLNLHRKVSKKSL</sequence>
<dbReference type="EMBL" id="KQ965771">
    <property type="protein sequence ID" value="KXS14074.1"/>
    <property type="molecule type" value="Genomic_DNA"/>
</dbReference>
<dbReference type="AlphaFoldDB" id="A0A139ABU1"/>
<evidence type="ECO:0000256" key="1">
    <source>
        <dbReference type="SAM" id="Phobius"/>
    </source>
</evidence>
<keyword evidence="1" id="KW-0472">Membrane</keyword>
<feature type="chain" id="PRO_5007296099" description="TLC domain-containing protein" evidence="2">
    <location>
        <begin position="27"/>
        <end position="269"/>
    </location>
</feature>
<feature type="transmembrane region" description="Helical" evidence="1">
    <location>
        <begin position="195"/>
        <end position="219"/>
    </location>
</feature>
<keyword evidence="1" id="KW-1133">Transmembrane helix</keyword>
<feature type="transmembrane region" description="Helical" evidence="1">
    <location>
        <begin position="162"/>
        <end position="183"/>
    </location>
</feature>
<feature type="transmembrane region" description="Helical" evidence="1">
    <location>
        <begin position="231"/>
        <end position="258"/>
    </location>
</feature>
<evidence type="ECO:0000256" key="2">
    <source>
        <dbReference type="SAM" id="SignalP"/>
    </source>
</evidence>
<reference evidence="3 4" key="1">
    <citation type="journal article" date="2015" name="Genome Biol. Evol.">
        <title>Phylogenomic analyses indicate that early fungi evolved digesting cell walls of algal ancestors of land plants.</title>
        <authorList>
            <person name="Chang Y."/>
            <person name="Wang S."/>
            <person name="Sekimoto S."/>
            <person name="Aerts A.L."/>
            <person name="Choi C."/>
            <person name="Clum A."/>
            <person name="LaButti K.M."/>
            <person name="Lindquist E.A."/>
            <person name="Yee Ngan C."/>
            <person name="Ohm R.A."/>
            <person name="Salamov A.A."/>
            <person name="Grigoriev I.V."/>
            <person name="Spatafora J.W."/>
            <person name="Berbee M.L."/>
        </authorList>
    </citation>
    <scope>NUCLEOTIDE SEQUENCE [LARGE SCALE GENOMIC DNA]</scope>
    <source>
        <strain evidence="3 4">JEL478</strain>
    </source>
</reference>
<keyword evidence="1" id="KW-0812">Transmembrane</keyword>
<proteinExistence type="predicted"/>
<name>A0A139ABU1_GONPJ</name>
<organism evidence="3 4">
    <name type="scientific">Gonapodya prolifera (strain JEL478)</name>
    <name type="common">Monoblepharis prolifera</name>
    <dbReference type="NCBI Taxonomy" id="1344416"/>
    <lineage>
        <taxon>Eukaryota</taxon>
        <taxon>Fungi</taxon>
        <taxon>Fungi incertae sedis</taxon>
        <taxon>Chytridiomycota</taxon>
        <taxon>Chytridiomycota incertae sedis</taxon>
        <taxon>Monoblepharidomycetes</taxon>
        <taxon>Monoblepharidales</taxon>
        <taxon>Gonapodyaceae</taxon>
        <taxon>Gonapodya</taxon>
    </lineage>
</organism>
<accession>A0A139ABU1</accession>
<evidence type="ECO:0008006" key="5">
    <source>
        <dbReference type="Google" id="ProtNLM"/>
    </source>
</evidence>
<keyword evidence="4" id="KW-1185">Reference proteome</keyword>
<feature type="signal peptide" evidence="2">
    <location>
        <begin position="1"/>
        <end position="26"/>
    </location>
</feature>
<feature type="transmembrane region" description="Helical" evidence="1">
    <location>
        <begin position="69"/>
        <end position="88"/>
    </location>
</feature>
<keyword evidence="2" id="KW-0732">Signal</keyword>
<evidence type="ECO:0000313" key="3">
    <source>
        <dbReference type="EMBL" id="KXS14074.1"/>
    </source>
</evidence>
<gene>
    <name evidence="3" type="ORF">M427DRAFT_354278</name>
</gene>
<evidence type="ECO:0000313" key="4">
    <source>
        <dbReference type="Proteomes" id="UP000070544"/>
    </source>
</evidence>
<protein>
    <recommendedName>
        <fullName evidence="5">TLC domain-containing protein</fullName>
    </recommendedName>
</protein>
<dbReference type="Proteomes" id="UP000070544">
    <property type="component" value="Unassembled WGS sequence"/>
</dbReference>